<accession>A0A9P0BWG5</accession>
<protein>
    <recommendedName>
        <fullName evidence="3">Transcription factor CBF/NF-Y/archaeal histone domain-containing protein</fullName>
    </recommendedName>
</protein>
<dbReference type="InterPro" id="IPR003958">
    <property type="entry name" value="CBFA_NFYB_domain"/>
</dbReference>
<dbReference type="CDD" id="cd22929">
    <property type="entry name" value="HFD_POLE4-like"/>
    <property type="match status" value="1"/>
</dbReference>
<evidence type="ECO:0000256" key="2">
    <source>
        <dbReference type="ARBA" id="ARBA00023242"/>
    </source>
</evidence>
<dbReference type="InterPro" id="IPR009072">
    <property type="entry name" value="Histone-fold"/>
</dbReference>
<keyword evidence="5" id="KW-1185">Reference proteome</keyword>
<evidence type="ECO:0000313" key="5">
    <source>
        <dbReference type="Proteomes" id="UP001154114"/>
    </source>
</evidence>
<evidence type="ECO:0000313" key="4">
    <source>
        <dbReference type="EMBL" id="CAH0626783.1"/>
    </source>
</evidence>
<dbReference type="Proteomes" id="UP001154114">
    <property type="component" value="Chromosome 8"/>
</dbReference>
<reference evidence="4" key="1">
    <citation type="submission" date="2021-12" db="EMBL/GenBank/DDBJ databases">
        <authorList>
            <person name="King R."/>
        </authorList>
    </citation>
    <scope>NUCLEOTIDE SEQUENCE</scope>
</reference>
<dbReference type="InterPro" id="IPR050568">
    <property type="entry name" value="Transcr_DNA_Rep_Reg"/>
</dbReference>
<dbReference type="Gene3D" id="1.10.20.10">
    <property type="entry name" value="Histone, subunit A"/>
    <property type="match status" value="1"/>
</dbReference>
<feature type="domain" description="Transcription factor CBF/NF-Y/archaeal histone" evidence="3">
    <location>
        <begin position="92"/>
        <end position="154"/>
    </location>
</feature>
<keyword evidence="2" id="KW-0539">Nucleus</keyword>
<evidence type="ECO:0000256" key="1">
    <source>
        <dbReference type="ARBA" id="ARBA00004123"/>
    </source>
</evidence>
<evidence type="ECO:0000259" key="3">
    <source>
        <dbReference type="Pfam" id="PF00808"/>
    </source>
</evidence>
<dbReference type="EMBL" id="LR824011">
    <property type="protein sequence ID" value="CAH0626783.1"/>
    <property type="molecule type" value="Genomic_DNA"/>
</dbReference>
<dbReference type="AlphaFoldDB" id="A0A9P0BWG5"/>
<dbReference type="SUPFAM" id="SSF47113">
    <property type="entry name" value="Histone-fold"/>
    <property type="match status" value="1"/>
</dbReference>
<dbReference type="GO" id="GO:0006261">
    <property type="term" value="P:DNA-templated DNA replication"/>
    <property type="evidence" value="ECO:0007669"/>
    <property type="project" value="TreeGrafter"/>
</dbReference>
<comment type="subcellular location">
    <subcellularLocation>
        <location evidence="1">Nucleus</location>
    </subcellularLocation>
</comment>
<organism evidence="4 5">
    <name type="scientific">Chrysodeixis includens</name>
    <name type="common">Soybean looper</name>
    <name type="synonym">Pseudoplusia includens</name>
    <dbReference type="NCBI Taxonomy" id="689277"/>
    <lineage>
        <taxon>Eukaryota</taxon>
        <taxon>Metazoa</taxon>
        <taxon>Ecdysozoa</taxon>
        <taxon>Arthropoda</taxon>
        <taxon>Hexapoda</taxon>
        <taxon>Insecta</taxon>
        <taxon>Pterygota</taxon>
        <taxon>Neoptera</taxon>
        <taxon>Endopterygota</taxon>
        <taxon>Lepidoptera</taxon>
        <taxon>Glossata</taxon>
        <taxon>Ditrysia</taxon>
        <taxon>Noctuoidea</taxon>
        <taxon>Noctuidae</taxon>
        <taxon>Plusiinae</taxon>
        <taxon>Chrysodeixis</taxon>
    </lineage>
</organism>
<dbReference type="GO" id="GO:0008622">
    <property type="term" value="C:epsilon DNA polymerase complex"/>
    <property type="evidence" value="ECO:0007669"/>
    <property type="project" value="TreeGrafter"/>
</dbReference>
<name>A0A9P0BWG5_CHRIL</name>
<dbReference type="Pfam" id="PF00808">
    <property type="entry name" value="CBFD_NFYB_HMF"/>
    <property type="match status" value="1"/>
</dbReference>
<gene>
    <name evidence="4" type="ORF">CINC_LOCUS12295</name>
</gene>
<dbReference type="GO" id="GO:0046982">
    <property type="term" value="F:protein heterodimerization activity"/>
    <property type="evidence" value="ECO:0007669"/>
    <property type="project" value="InterPro"/>
</dbReference>
<dbReference type="PANTHER" id="PTHR10252">
    <property type="entry name" value="HISTONE-LIKE TRANSCRIPTION FACTOR CCAAT-RELATED"/>
    <property type="match status" value="1"/>
</dbReference>
<proteinExistence type="predicted"/>
<dbReference type="PANTHER" id="PTHR10252:SF79">
    <property type="entry name" value="DNA POLYMERASE EPSILON SUBUNIT 4"/>
    <property type="match status" value="1"/>
</dbReference>
<sequence length="170" mass="19172">MYDGSFEISELTRAVVTRNMADDEHYDDVDISDIIDDTDHYLEADHQLTEITEADSEILNTITDSEVLNSEEPAVDEKKPQQSKSEVVRSTRLPIARIKNIMKMDPDVSVVSGDAVFLVTKATELFLETIAKETYAYTSSNKRKIIAKKDLDLVINKVDCLCFLEGAMDF</sequence>
<dbReference type="OrthoDB" id="636685at2759"/>